<gene>
    <name evidence="1" type="ORF">OFUS_LOCUS6448</name>
</gene>
<sequence>KPLPMHNPCQWEGHIPRQFHIPLSLVSLKVPSPSLPLVYSPSCFHCPRLILYRSYCLLSLNLDQPVYTLAVTKMLACTCVGLQNKEWRDDNACTAILSTFHNQPVSSMNIPVQVRY</sequence>
<proteinExistence type="predicted"/>
<name>A0A8J1TVI3_OWEFU</name>
<accession>A0A8J1TVI3</accession>
<reference evidence="1" key="1">
    <citation type="submission" date="2022-03" db="EMBL/GenBank/DDBJ databases">
        <authorList>
            <person name="Martin C."/>
        </authorList>
    </citation>
    <scope>NUCLEOTIDE SEQUENCE</scope>
</reference>
<feature type="non-terminal residue" evidence="1">
    <location>
        <position position="1"/>
    </location>
</feature>
<keyword evidence="2" id="KW-1185">Reference proteome</keyword>
<dbReference type="EMBL" id="CAIIXF020000003">
    <property type="protein sequence ID" value="CAH1779660.1"/>
    <property type="molecule type" value="Genomic_DNA"/>
</dbReference>
<protein>
    <submittedName>
        <fullName evidence="1">Uncharacterized protein</fullName>
    </submittedName>
</protein>
<evidence type="ECO:0000313" key="1">
    <source>
        <dbReference type="EMBL" id="CAH1779660.1"/>
    </source>
</evidence>
<organism evidence="1 2">
    <name type="scientific">Owenia fusiformis</name>
    <name type="common">Polychaete worm</name>
    <dbReference type="NCBI Taxonomy" id="6347"/>
    <lineage>
        <taxon>Eukaryota</taxon>
        <taxon>Metazoa</taxon>
        <taxon>Spiralia</taxon>
        <taxon>Lophotrochozoa</taxon>
        <taxon>Annelida</taxon>
        <taxon>Polychaeta</taxon>
        <taxon>Sedentaria</taxon>
        <taxon>Canalipalpata</taxon>
        <taxon>Sabellida</taxon>
        <taxon>Oweniida</taxon>
        <taxon>Oweniidae</taxon>
        <taxon>Owenia</taxon>
    </lineage>
</organism>
<dbReference type="Proteomes" id="UP000749559">
    <property type="component" value="Unassembled WGS sequence"/>
</dbReference>
<comment type="caution">
    <text evidence="1">The sequence shown here is derived from an EMBL/GenBank/DDBJ whole genome shotgun (WGS) entry which is preliminary data.</text>
</comment>
<evidence type="ECO:0000313" key="2">
    <source>
        <dbReference type="Proteomes" id="UP000749559"/>
    </source>
</evidence>
<dbReference type="AlphaFoldDB" id="A0A8J1TVI3"/>